<evidence type="ECO:0000313" key="4">
    <source>
        <dbReference type="Proteomes" id="UP000799291"/>
    </source>
</evidence>
<dbReference type="InterPro" id="IPR011990">
    <property type="entry name" value="TPR-like_helical_dom_sf"/>
</dbReference>
<dbReference type="Pfam" id="PF25000">
    <property type="entry name" value="DUF7779"/>
    <property type="match status" value="1"/>
</dbReference>
<dbReference type="PANTHER" id="PTHR46082:SF6">
    <property type="entry name" value="AAA+ ATPASE DOMAIN-CONTAINING PROTEIN-RELATED"/>
    <property type="match status" value="1"/>
</dbReference>
<gene>
    <name evidence="3" type="ORF">K458DRAFT_322057</name>
</gene>
<organism evidence="3 4">
    <name type="scientific">Lentithecium fluviatile CBS 122367</name>
    <dbReference type="NCBI Taxonomy" id="1168545"/>
    <lineage>
        <taxon>Eukaryota</taxon>
        <taxon>Fungi</taxon>
        <taxon>Dikarya</taxon>
        <taxon>Ascomycota</taxon>
        <taxon>Pezizomycotina</taxon>
        <taxon>Dothideomycetes</taxon>
        <taxon>Pleosporomycetidae</taxon>
        <taxon>Pleosporales</taxon>
        <taxon>Massarineae</taxon>
        <taxon>Lentitheciaceae</taxon>
        <taxon>Lentithecium</taxon>
    </lineage>
</organism>
<dbReference type="InterPro" id="IPR027417">
    <property type="entry name" value="P-loop_NTPase"/>
</dbReference>
<evidence type="ECO:0000256" key="1">
    <source>
        <dbReference type="SAM" id="MobiDB-lite"/>
    </source>
</evidence>
<dbReference type="Pfam" id="PF13374">
    <property type="entry name" value="TPR_10"/>
    <property type="match status" value="2"/>
</dbReference>
<protein>
    <submittedName>
        <fullName evidence="3">Putative kinesin</fullName>
    </submittedName>
</protein>
<dbReference type="Gene3D" id="1.25.40.10">
    <property type="entry name" value="Tetratricopeptide repeat domain"/>
    <property type="match status" value="1"/>
</dbReference>
<dbReference type="InterPro" id="IPR053137">
    <property type="entry name" value="NLR-like"/>
</dbReference>
<feature type="region of interest" description="Disordered" evidence="1">
    <location>
        <begin position="351"/>
        <end position="386"/>
    </location>
</feature>
<name>A0A6G1IDY0_9PLEO</name>
<proteinExistence type="predicted"/>
<dbReference type="SUPFAM" id="SSF48452">
    <property type="entry name" value="TPR-like"/>
    <property type="match status" value="1"/>
</dbReference>
<dbReference type="AlphaFoldDB" id="A0A6G1IDY0"/>
<dbReference type="Proteomes" id="UP000799291">
    <property type="component" value="Unassembled WGS sequence"/>
</dbReference>
<dbReference type="EMBL" id="MU005635">
    <property type="protein sequence ID" value="KAF2676434.1"/>
    <property type="molecule type" value="Genomic_DNA"/>
</dbReference>
<dbReference type="SUPFAM" id="SSF52540">
    <property type="entry name" value="P-loop containing nucleoside triphosphate hydrolases"/>
    <property type="match status" value="1"/>
</dbReference>
<dbReference type="InterPro" id="IPR056681">
    <property type="entry name" value="DUF7779"/>
</dbReference>
<feature type="compositionally biased region" description="Basic and acidic residues" evidence="1">
    <location>
        <begin position="358"/>
        <end position="372"/>
    </location>
</feature>
<reference evidence="3" key="1">
    <citation type="journal article" date="2020" name="Stud. Mycol.">
        <title>101 Dothideomycetes genomes: a test case for predicting lifestyles and emergence of pathogens.</title>
        <authorList>
            <person name="Haridas S."/>
            <person name="Albert R."/>
            <person name="Binder M."/>
            <person name="Bloem J."/>
            <person name="Labutti K."/>
            <person name="Salamov A."/>
            <person name="Andreopoulos B."/>
            <person name="Baker S."/>
            <person name="Barry K."/>
            <person name="Bills G."/>
            <person name="Bluhm B."/>
            <person name="Cannon C."/>
            <person name="Castanera R."/>
            <person name="Culley D."/>
            <person name="Daum C."/>
            <person name="Ezra D."/>
            <person name="Gonzalez J."/>
            <person name="Henrissat B."/>
            <person name="Kuo A."/>
            <person name="Liang C."/>
            <person name="Lipzen A."/>
            <person name="Lutzoni F."/>
            <person name="Magnuson J."/>
            <person name="Mondo S."/>
            <person name="Nolan M."/>
            <person name="Ohm R."/>
            <person name="Pangilinan J."/>
            <person name="Park H.-J."/>
            <person name="Ramirez L."/>
            <person name="Alfaro M."/>
            <person name="Sun H."/>
            <person name="Tritt A."/>
            <person name="Yoshinaga Y."/>
            <person name="Zwiers L.-H."/>
            <person name="Turgeon B."/>
            <person name="Goodwin S."/>
            <person name="Spatafora J."/>
            <person name="Crous P."/>
            <person name="Grigoriev I."/>
        </authorList>
    </citation>
    <scope>NUCLEOTIDE SEQUENCE</scope>
    <source>
        <strain evidence="3">CBS 122367</strain>
    </source>
</reference>
<accession>A0A6G1IDY0</accession>
<dbReference type="PANTHER" id="PTHR46082">
    <property type="entry name" value="ATP/GTP-BINDING PROTEIN-RELATED"/>
    <property type="match status" value="1"/>
</dbReference>
<feature type="domain" description="DUF7779" evidence="2">
    <location>
        <begin position="321"/>
        <end position="427"/>
    </location>
</feature>
<evidence type="ECO:0000259" key="2">
    <source>
        <dbReference type="Pfam" id="PF25000"/>
    </source>
</evidence>
<keyword evidence="4" id="KW-1185">Reference proteome</keyword>
<dbReference type="Gene3D" id="3.40.50.300">
    <property type="entry name" value="P-loop containing nucleotide triphosphate hydrolases"/>
    <property type="match status" value="1"/>
</dbReference>
<evidence type="ECO:0000313" key="3">
    <source>
        <dbReference type="EMBL" id="KAF2676434.1"/>
    </source>
</evidence>
<sequence length="642" mass="71997">MASAISFGDKNKGFQAGIINGVVEFNLPPETPPRPSIVIPFARDTDFVERGTTLDHIYQLCAAPCARAALVGLGGSSKSQLAIEHAYRTHGRSHNTWVFWVHASNAARFEQSYRDIADCVKIAGRQNLRANIFKLVHDWLRDSEDSWLLILDNVDDARFLLHVQADGQGQQLTDDSRTASRPLREYLPNCERGSIIVTTRNMDAALKLVEQRDIITVEPMDEAQAQALFKKKLGVQGIDSDIAKLVAALEYMPLAIVQAAAYISEKAPRCSVVKYLDEFSRSERKRTSLLNHDKGQLRRDWEAKSSIIVTWQISFEHILQTRPSAADLLSLMSFFDRQGIPESVLRSRAVQRGAQLNRQDRTEEGIDSHEEDGTSQSSTSEDEFSEDEFEEDVVVLRNFCLVSVNIDGTNFEMHALVQLATRNWLDSNGKLKQWRHHFISNLCAAFPTGQYENWAACQALFAHAKSATGQRPEGESSLAEWATLLYRAAWYAEGIGNIADAKEFALKSMKVRSRVLGQEHEDTLCSMGMVGSAYMLGGQWDAAEELFLFVQVMETSKKKLGADHPDTLTSMANLAITWKEQGKVAEALRLLTECVRLYQQVLQPSHPNLRSSLATLELWEAEHPDVNITSRLENVSSKLDRV</sequence>
<dbReference type="OrthoDB" id="20872at2759"/>